<dbReference type="PANTHER" id="PTHR47947">
    <property type="entry name" value="CYTOCHROME P450 82C3-RELATED"/>
    <property type="match status" value="1"/>
</dbReference>
<dbReference type="RefSeq" id="XP_022149456.1">
    <property type="nucleotide sequence ID" value="XM_022293764.1"/>
</dbReference>
<evidence type="ECO:0000256" key="7">
    <source>
        <dbReference type="ARBA" id="ARBA00023002"/>
    </source>
</evidence>
<evidence type="ECO:0000313" key="15">
    <source>
        <dbReference type="RefSeq" id="XP_022149456.1"/>
    </source>
</evidence>
<dbReference type="OrthoDB" id="1055148at2759"/>
<keyword evidence="5 11" id="KW-0479">Metal-binding</keyword>
<dbReference type="PRINTS" id="PR00463">
    <property type="entry name" value="EP450I"/>
</dbReference>
<protein>
    <submittedName>
        <fullName evidence="15">Cytochrome P450 81E8-like isoform X1</fullName>
    </submittedName>
</protein>
<evidence type="ECO:0000256" key="4">
    <source>
        <dbReference type="ARBA" id="ARBA00022692"/>
    </source>
</evidence>
<comment type="subcellular location">
    <subcellularLocation>
        <location evidence="1">Membrane</location>
        <topology evidence="1">Single-pass membrane protein</topology>
    </subcellularLocation>
</comment>
<dbReference type="GO" id="GO:0020037">
    <property type="term" value="F:heme binding"/>
    <property type="evidence" value="ECO:0007669"/>
    <property type="project" value="InterPro"/>
</dbReference>
<evidence type="ECO:0000256" key="5">
    <source>
        <dbReference type="ARBA" id="ARBA00022723"/>
    </source>
</evidence>
<dbReference type="AlphaFoldDB" id="A0A6J1D8F1"/>
<accession>A0A6J1D8F1</accession>
<keyword evidence="6" id="KW-1133">Transmembrane helix</keyword>
<dbReference type="GO" id="GO:0016020">
    <property type="term" value="C:membrane"/>
    <property type="evidence" value="ECO:0007669"/>
    <property type="project" value="UniProtKB-SubCell"/>
</dbReference>
<sequence length="515" mass="57648">MDSLSVFALLLFALASILFRQQIRAPRRNLPPSPPSVPIIGHLRLLRRPVHRNFQKIAAEYGPIFSLRFGSRLAVVVSSLDTAEECLTKNDVVFANRPRLIIGKHLGYNHTTMAAAPYGAHWRNLRRLTASELFSTARLGSSLSIRKEEIRRVLLKLRAGSGSGSGGDFAKAELKSMFSEVTFNVVMRMVAGKRYYGEEVSDEAEAREFSELMEEISCHGGASNWVDFMPILRWIGCDGGYERNLAKLMKRTDKFMEALVEEARHNKKNSAIERKNCCSLLDRLLELQESEPQYYTDQIVKGLVLNMQVLLRAGTDSTSVTMNWAMTQLLNNPEVLTKAKAELDTKVGQDRLVDESDLANLKYLQAIVFETLRLHPPAPMLIAHYSSSDCTVAGYHIPHDTILLVNAWAIHRDPKLWDDPTSFRPERFLGSAANELLSNKLIAFGLGRRACPGATMGERFVGLTLALMIQCYEWKKSGEENIDMGEGGGITILKAKPLEVMCKARPVMDKVHVKA</sequence>
<name>A0A6J1D8F1_MOMCH</name>
<keyword evidence="10" id="KW-0472">Membrane</keyword>
<evidence type="ECO:0000256" key="3">
    <source>
        <dbReference type="ARBA" id="ARBA00022617"/>
    </source>
</evidence>
<evidence type="ECO:0000256" key="10">
    <source>
        <dbReference type="ARBA" id="ARBA00023136"/>
    </source>
</evidence>
<dbReference type="GeneID" id="111017882"/>
<keyword evidence="8 11" id="KW-0408">Iron</keyword>
<dbReference type="SUPFAM" id="SSF48264">
    <property type="entry name" value="Cytochrome P450"/>
    <property type="match status" value="1"/>
</dbReference>
<keyword evidence="9 12" id="KW-0503">Monooxygenase</keyword>
<evidence type="ECO:0000256" key="8">
    <source>
        <dbReference type="ARBA" id="ARBA00023004"/>
    </source>
</evidence>
<feature type="chain" id="PRO_5026806055" evidence="13">
    <location>
        <begin position="21"/>
        <end position="515"/>
    </location>
</feature>
<dbReference type="FunFam" id="1.10.630.10:FF:000023">
    <property type="entry name" value="Cytochrome P450 family protein"/>
    <property type="match status" value="1"/>
</dbReference>
<feature type="signal peptide" evidence="13">
    <location>
        <begin position="1"/>
        <end position="20"/>
    </location>
</feature>
<dbReference type="Pfam" id="PF00067">
    <property type="entry name" value="p450"/>
    <property type="match status" value="1"/>
</dbReference>
<dbReference type="GO" id="GO:0004497">
    <property type="term" value="F:monooxygenase activity"/>
    <property type="evidence" value="ECO:0007669"/>
    <property type="project" value="UniProtKB-KW"/>
</dbReference>
<comment type="similarity">
    <text evidence="2 12">Belongs to the cytochrome P450 family.</text>
</comment>
<dbReference type="PROSITE" id="PS00086">
    <property type="entry name" value="CYTOCHROME_P450"/>
    <property type="match status" value="1"/>
</dbReference>
<dbReference type="InterPro" id="IPR017972">
    <property type="entry name" value="Cyt_P450_CS"/>
</dbReference>
<keyword evidence="3 11" id="KW-0349">Heme</keyword>
<evidence type="ECO:0000256" key="11">
    <source>
        <dbReference type="PIRSR" id="PIRSR602401-1"/>
    </source>
</evidence>
<gene>
    <name evidence="15" type="primary">LOC111017882</name>
</gene>
<dbReference type="InterPro" id="IPR001128">
    <property type="entry name" value="Cyt_P450"/>
</dbReference>
<keyword evidence="7 12" id="KW-0560">Oxidoreductase</keyword>
<evidence type="ECO:0000256" key="6">
    <source>
        <dbReference type="ARBA" id="ARBA00022989"/>
    </source>
</evidence>
<keyword evidence="14" id="KW-1185">Reference proteome</keyword>
<proteinExistence type="inferred from homology"/>
<dbReference type="PANTHER" id="PTHR47947:SF62">
    <property type="entry name" value="CYTOCHROME P450, FAMILY 81, SUBFAMILY D, POLYPEPTIDE 5"/>
    <property type="match status" value="1"/>
</dbReference>
<dbReference type="Gene3D" id="1.10.630.10">
    <property type="entry name" value="Cytochrome P450"/>
    <property type="match status" value="1"/>
</dbReference>
<dbReference type="PRINTS" id="PR00385">
    <property type="entry name" value="P450"/>
</dbReference>
<evidence type="ECO:0000313" key="14">
    <source>
        <dbReference type="Proteomes" id="UP000504603"/>
    </source>
</evidence>
<organism evidence="14 15">
    <name type="scientific">Momordica charantia</name>
    <name type="common">Bitter gourd</name>
    <name type="synonym">Balsam pear</name>
    <dbReference type="NCBI Taxonomy" id="3673"/>
    <lineage>
        <taxon>Eukaryota</taxon>
        <taxon>Viridiplantae</taxon>
        <taxon>Streptophyta</taxon>
        <taxon>Embryophyta</taxon>
        <taxon>Tracheophyta</taxon>
        <taxon>Spermatophyta</taxon>
        <taxon>Magnoliopsida</taxon>
        <taxon>eudicotyledons</taxon>
        <taxon>Gunneridae</taxon>
        <taxon>Pentapetalae</taxon>
        <taxon>rosids</taxon>
        <taxon>fabids</taxon>
        <taxon>Cucurbitales</taxon>
        <taxon>Cucurbitaceae</taxon>
        <taxon>Momordiceae</taxon>
        <taxon>Momordica</taxon>
    </lineage>
</organism>
<dbReference type="GO" id="GO:0005506">
    <property type="term" value="F:iron ion binding"/>
    <property type="evidence" value="ECO:0007669"/>
    <property type="project" value="InterPro"/>
</dbReference>
<dbReference type="GO" id="GO:0016705">
    <property type="term" value="F:oxidoreductase activity, acting on paired donors, with incorporation or reduction of molecular oxygen"/>
    <property type="evidence" value="ECO:0007669"/>
    <property type="project" value="InterPro"/>
</dbReference>
<feature type="binding site" description="axial binding residue" evidence="11">
    <location>
        <position position="451"/>
    </location>
    <ligand>
        <name>heme</name>
        <dbReference type="ChEBI" id="CHEBI:30413"/>
    </ligand>
    <ligandPart>
        <name>Fe</name>
        <dbReference type="ChEBI" id="CHEBI:18248"/>
    </ligandPart>
</feature>
<evidence type="ECO:0000256" key="13">
    <source>
        <dbReference type="SAM" id="SignalP"/>
    </source>
</evidence>
<evidence type="ECO:0000256" key="9">
    <source>
        <dbReference type="ARBA" id="ARBA00023033"/>
    </source>
</evidence>
<reference evidence="15" key="1">
    <citation type="submission" date="2025-08" db="UniProtKB">
        <authorList>
            <consortium name="RefSeq"/>
        </authorList>
    </citation>
    <scope>IDENTIFICATION</scope>
    <source>
        <strain evidence="15">OHB3-1</strain>
    </source>
</reference>
<dbReference type="KEGG" id="mcha:111017882"/>
<dbReference type="CDD" id="cd20653">
    <property type="entry name" value="CYP81"/>
    <property type="match status" value="1"/>
</dbReference>
<keyword evidence="4" id="KW-0812">Transmembrane</keyword>
<dbReference type="Proteomes" id="UP000504603">
    <property type="component" value="Unplaced"/>
</dbReference>
<evidence type="ECO:0000256" key="12">
    <source>
        <dbReference type="RuleBase" id="RU000461"/>
    </source>
</evidence>
<keyword evidence="13" id="KW-0732">Signal</keyword>
<comment type="cofactor">
    <cofactor evidence="11">
        <name>heme</name>
        <dbReference type="ChEBI" id="CHEBI:30413"/>
    </cofactor>
</comment>
<evidence type="ECO:0000256" key="2">
    <source>
        <dbReference type="ARBA" id="ARBA00010617"/>
    </source>
</evidence>
<dbReference type="InterPro" id="IPR002401">
    <property type="entry name" value="Cyt_P450_E_grp-I"/>
</dbReference>
<dbReference type="InterPro" id="IPR050651">
    <property type="entry name" value="Plant_Cytochrome_P450_Monoox"/>
</dbReference>
<evidence type="ECO:0000256" key="1">
    <source>
        <dbReference type="ARBA" id="ARBA00004167"/>
    </source>
</evidence>
<dbReference type="InterPro" id="IPR036396">
    <property type="entry name" value="Cyt_P450_sf"/>
</dbReference>